<dbReference type="EMBL" id="QSFO01000003">
    <property type="protein sequence ID" value="RHA56091.1"/>
    <property type="molecule type" value="Genomic_DNA"/>
</dbReference>
<sequence length="60" mass="6896">MMEKNFMTVDDVAEELSVSKSKAYKIVRQLNKELEEKGIITVAGRVCTSYFRKKVMYSGD</sequence>
<accession>A0A413S369</accession>
<proteinExistence type="predicted"/>
<gene>
    <name evidence="2" type="ORF">DW929_03135</name>
</gene>
<name>A0A413S369_9FIRM</name>
<feature type="domain" description="Transcription regulator TrmB N-terminal" evidence="1">
    <location>
        <begin position="3"/>
        <end position="41"/>
    </location>
</feature>
<dbReference type="InterPro" id="IPR002831">
    <property type="entry name" value="Tscrpt_reg_TrmB_N"/>
</dbReference>
<dbReference type="Pfam" id="PF01978">
    <property type="entry name" value="TrmB"/>
    <property type="match status" value="1"/>
</dbReference>
<dbReference type="AlphaFoldDB" id="A0A413S369"/>
<reference evidence="2 3" key="1">
    <citation type="submission" date="2018-08" db="EMBL/GenBank/DDBJ databases">
        <title>A genome reference for cultivated species of the human gut microbiota.</title>
        <authorList>
            <person name="Zou Y."/>
            <person name="Xue W."/>
            <person name="Luo G."/>
        </authorList>
    </citation>
    <scope>NUCLEOTIDE SEQUENCE [LARGE SCALE GENOMIC DNA]</scope>
    <source>
        <strain evidence="2 3">AM43-2</strain>
    </source>
</reference>
<evidence type="ECO:0000313" key="2">
    <source>
        <dbReference type="EMBL" id="RHA56091.1"/>
    </source>
</evidence>
<evidence type="ECO:0000259" key="1">
    <source>
        <dbReference type="Pfam" id="PF01978"/>
    </source>
</evidence>
<evidence type="ECO:0000313" key="3">
    <source>
        <dbReference type="Proteomes" id="UP000284598"/>
    </source>
</evidence>
<organism evidence="2 3">
    <name type="scientific">Eubacterium ventriosum</name>
    <dbReference type="NCBI Taxonomy" id="39496"/>
    <lineage>
        <taxon>Bacteria</taxon>
        <taxon>Bacillati</taxon>
        <taxon>Bacillota</taxon>
        <taxon>Clostridia</taxon>
        <taxon>Eubacteriales</taxon>
        <taxon>Eubacteriaceae</taxon>
        <taxon>Eubacterium</taxon>
    </lineage>
</organism>
<protein>
    <submittedName>
        <fullName evidence="2">DNA-binding protein</fullName>
    </submittedName>
</protein>
<dbReference type="GO" id="GO:0003677">
    <property type="term" value="F:DNA binding"/>
    <property type="evidence" value="ECO:0007669"/>
    <property type="project" value="UniProtKB-KW"/>
</dbReference>
<dbReference type="Proteomes" id="UP000284598">
    <property type="component" value="Unassembled WGS sequence"/>
</dbReference>
<keyword evidence="2" id="KW-0238">DNA-binding</keyword>
<comment type="caution">
    <text evidence="2">The sequence shown here is derived from an EMBL/GenBank/DDBJ whole genome shotgun (WGS) entry which is preliminary data.</text>
</comment>